<evidence type="ECO:0000313" key="3">
    <source>
        <dbReference type="Proteomes" id="UP000600139"/>
    </source>
</evidence>
<evidence type="ECO:0000256" key="1">
    <source>
        <dbReference type="SAM" id="MobiDB-lite"/>
    </source>
</evidence>
<name>A0A934VDJ9_9BACT</name>
<keyword evidence="3" id="KW-1185">Reference proteome</keyword>
<sequence length="230" mass="26165">MNTLPKETTEAELTAPSGNATAQISPLSSIQADIENVQMEVAKLEDLSEVQLIKRFKNIAGRIADYEFSLSKSSLQAQLQRWLAGTLLNKRKRQLGHGKFGQWRKRKLIETGIMSERTSQRFMELAEKYEDPRLMLEEVARVHDADRLQELSPTEKAPKPKSGSITKTADLMASLTGLQRKLRVFQTSGERLKEEEANQLRLMKMQLDRFFVAILADEKKEDEAAERSDS</sequence>
<protein>
    <recommendedName>
        <fullName evidence="4">DUF3102 domain-containing protein</fullName>
    </recommendedName>
</protein>
<dbReference type="Proteomes" id="UP000600139">
    <property type="component" value="Unassembled WGS sequence"/>
</dbReference>
<organism evidence="2 3">
    <name type="scientific">Luteolibacter yonseiensis</name>
    <dbReference type="NCBI Taxonomy" id="1144680"/>
    <lineage>
        <taxon>Bacteria</taxon>
        <taxon>Pseudomonadati</taxon>
        <taxon>Verrucomicrobiota</taxon>
        <taxon>Verrucomicrobiia</taxon>
        <taxon>Verrucomicrobiales</taxon>
        <taxon>Verrucomicrobiaceae</taxon>
        <taxon>Luteolibacter</taxon>
    </lineage>
</organism>
<dbReference type="AlphaFoldDB" id="A0A934VDJ9"/>
<gene>
    <name evidence="2" type="ORF">JIN84_21555</name>
</gene>
<feature type="region of interest" description="Disordered" evidence="1">
    <location>
        <begin position="147"/>
        <end position="166"/>
    </location>
</feature>
<comment type="caution">
    <text evidence="2">The sequence shown here is derived from an EMBL/GenBank/DDBJ whole genome shotgun (WGS) entry which is preliminary data.</text>
</comment>
<dbReference type="EMBL" id="JAENIK010000013">
    <property type="protein sequence ID" value="MBK1818225.1"/>
    <property type="molecule type" value="Genomic_DNA"/>
</dbReference>
<feature type="region of interest" description="Disordered" evidence="1">
    <location>
        <begin position="1"/>
        <end position="20"/>
    </location>
</feature>
<dbReference type="RefSeq" id="WP_200353174.1">
    <property type="nucleotide sequence ID" value="NZ_BAABHZ010000002.1"/>
</dbReference>
<evidence type="ECO:0000313" key="2">
    <source>
        <dbReference type="EMBL" id="MBK1818225.1"/>
    </source>
</evidence>
<reference evidence="2" key="1">
    <citation type="submission" date="2021-01" db="EMBL/GenBank/DDBJ databases">
        <title>Modified the classification status of verrucomicrobia.</title>
        <authorList>
            <person name="Feng X."/>
        </authorList>
    </citation>
    <scope>NUCLEOTIDE SEQUENCE</scope>
    <source>
        <strain evidence="2">JCM 18052</strain>
    </source>
</reference>
<evidence type="ECO:0008006" key="4">
    <source>
        <dbReference type="Google" id="ProtNLM"/>
    </source>
</evidence>
<proteinExistence type="predicted"/>
<accession>A0A934VDJ9</accession>